<dbReference type="PANTHER" id="PTHR30221">
    <property type="entry name" value="SMALL-CONDUCTANCE MECHANOSENSITIVE CHANNEL"/>
    <property type="match status" value="1"/>
</dbReference>
<comment type="caution">
    <text evidence="3">The sequence shown here is derived from an EMBL/GenBank/DDBJ whole genome shotgun (WGS) entry which is preliminary data.</text>
</comment>
<dbReference type="Gene3D" id="1.10.287.1260">
    <property type="match status" value="1"/>
</dbReference>
<feature type="transmembrane region" description="Helical" evidence="1">
    <location>
        <begin position="73"/>
        <end position="95"/>
    </location>
</feature>
<reference evidence="3" key="1">
    <citation type="journal article" date="2012" name="PLoS ONE">
        <title>Gene sets for utilization of primary and secondary nutrition supplies in the distal gut of endangered iberian lynx.</title>
        <authorList>
            <person name="Alcaide M."/>
            <person name="Messina E."/>
            <person name="Richter M."/>
            <person name="Bargiela R."/>
            <person name="Peplies J."/>
            <person name="Huws S.A."/>
            <person name="Newbold C.J."/>
            <person name="Golyshin P.N."/>
            <person name="Simon M.A."/>
            <person name="Lopez G."/>
            <person name="Yakimov M.M."/>
            <person name="Ferrer M."/>
        </authorList>
    </citation>
    <scope>NUCLEOTIDE SEQUENCE</scope>
</reference>
<dbReference type="InterPro" id="IPR045275">
    <property type="entry name" value="MscS_archaea/bacteria_type"/>
</dbReference>
<keyword evidence="1" id="KW-0472">Membrane</keyword>
<dbReference type="AlphaFoldDB" id="J9G388"/>
<proteinExistence type="predicted"/>
<keyword evidence="1" id="KW-1133">Transmembrane helix</keyword>
<dbReference type="PANTHER" id="PTHR30221:SF1">
    <property type="entry name" value="SMALL-CONDUCTANCE MECHANOSENSITIVE CHANNEL"/>
    <property type="match status" value="1"/>
</dbReference>
<dbReference type="InterPro" id="IPR008910">
    <property type="entry name" value="MSC_TM_helix"/>
</dbReference>
<dbReference type="Pfam" id="PF00924">
    <property type="entry name" value="MS_channel_2nd"/>
    <property type="match status" value="1"/>
</dbReference>
<feature type="transmembrane region" description="Helical" evidence="1">
    <location>
        <begin position="35"/>
        <end position="53"/>
    </location>
</feature>
<dbReference type="SUPFAM" id="SSF50182">
    <property type="entry name" value="Sm-like ribonucleoproteins"/>
    <property type="match status" value="1"/>
</dbReference>
<evidence type="ECO:0000256" key="1">
    <source>
        <dbReference type="SAM" id="Phobius"/>
    </source>
</evidence>
<dbReference type="GO" id="GO:0016020">
    <property type="term" value="C:membrane"/>
    <property type="evidence" value="ECO:0007669"/>
    <property type="project" value="InterPro"/>
</dbReference>
<dbReference type="InterPro" id="IPR010920">
    <property type="entry name" value="LSM_dom_sf"/>
</dbReference>
<gene>
    <name evidence="3" type="ORF">EVA_10233</name>
</gene>
<organism evidence="3">
    <name type="scientific">gut metagenome</name>
    <dbReference type="NCBI Taxonomy" id="749906"/>
    <lineage>
        <taxon>unclassified sequences</taxon>
        <taxon>metagenomes</taxon>
        <taxon>organismal metagenomes</taxon>
    </lineage>
</organism>
<feature type="domain" description="Mechanosensitive ion channel MscS" evidence="2">
    <location>
        <begin position="120"/>
        <end position="155"/>
    </location>
</feature>
<protein>
    <submittedName>
        <fullName evidence="3">Transport protein</fullName>
    </submittedName>
</protein>
<evidence type="ECO:0000259" key="2">
    <source>
        <dbReference type="Pfam" id="PF00924"/>
    </source>
</evidence>
<evidence type="ECO:0000313" key="3">
    <source>
        <dbReference type="EMBL" id="EJX01662.1"/>
    </source>
</evidence>
<keyword evidence="1" id="KW-0812">Transmembrane</keyword>
<name>J9G388_9ZZZZ</name>
<feature type="non-terminal residue" evidence="3">
    <location>
        <position position="155"/>
    </location>
</feature>
<dbReference type="Pfam" id="PF05552">
    <property type="entry name" value="MS_channel_1st_1"/>
    <property type="match status" value="1"/>
</dbReference>
<dbReference type="InterPro" id="IPR011014">
    <property type="entry name" value="MscS_channel_TM-2"/>
</dbReference>
<sequence length="155" mass="16806">MIISLLQSSIKEIEVIKFDQLVDKLLDLSINAGKHILAAVIIYMVGRFLIKLINRVVFGMLERRQVEISVQSFLRSLLNILLTILLIISVIGALGVNTTSFAALLASAGVAIGMALSGHLQNFAGGLVVLVFKPYKVGDYIEAQSVAGTVREIQI</sequence>
<accession>J9G388</accession>
<feature type="transmembrane region" description="Helical" evidence="1">
    <location>
        <begin position="101"/>
        <end position="132"/>
    </location>
</feature>
<dbReference type="GO" id="GO:0008381">
    <property type="term" value="F:mechanosensitive monoatomic ion channel activity"/>
    <property type="evidence" value="ECO:0007669"/>
    <property type="project" value="InterPro"/>
</dbReference>
<dbReference type="EMBL" id="AMCI01002871">
    <property type="protein sequence ID" value="EJX01662.1"/>
    <property type="molecule type" value="Genomic_DNA"/>
</dbReference>
<dbReference type="InterPro" id="IPR006685">
    <property type="entry name" value="MscS_channel_2nd"/>
</dbReference>
<dbReference type="SUPFAM" id="SSF82861">
    <property type="entry name" value="Mechanosensitive channel protein MscS (YggB), transmembrane region"/>
    <property type="match status" value="1"/>
</dbReference>